<comment type="caution">
    <text evidence="3">The sequence shown here is derived from an EMBL/GenBank/DDBJ whole genome shotgun (WGS) entry which is preliminary data.</text>
</comment>
<dbReference type="Proteomes" id="UP001480955">
    <property type="component" value="Unassembled WGS sequence"/>
</dbReference>
<evidence type="ECO:0000256" key="1">
    <source>
        <dbReference type="SAM" id="MobiDB-lite"/>
    </source>
</evidence>
<dbReference type="RefSeq" id="WP_238254359.1">
    <property type="nucleotide sequence ID" value="NZ_BPRD01000047.1"/>
</dbReference>
<accession>A0ABV1QJU5</accession>
<keyword evidence="4" id="KW-1185">Reference proteome</keyword>
<organism evidence="3 4">
    <name type="scientific">Methylorubrum podarium</name>
    <dbReference type="NCBI Taxonomy" id="200476"/>
    <lineage>
        <taxon>Bacteria</taxon>
        <taxon>Pseudomonadati</taxon>
        <taxon>Pseudomonadota</taxon>
        <taxon>Alphaproteobacteria</taxon>
        <taxon>Hyphomicrobiales</taxon>
        <taxon>Methylobacteriaceae</taxon>
        <taxon>Methylorubrum</taxon>
    </lineage>
</organism>
<dbReference type="EMBL" id="JBELQE010000045">
    <property type="protein sequence ID" value="MER2249661.1"/>
    <property type="molecule type" value="Genomic_DNA"/>
</dbReference>
<feature type="domain" description="DUF3597" evidence="2">
    <location>
        <begin position="4"/>
        <end position="146"/>
    </location>
</feature>
<reference evidence="3 4" key="1">
    <citation type="submission" date="2024-06" db="EMBL/GenBank/DDBJ databases">
        <authorList>
            <person name="Campbell A.G."/>
        </authorList>
    </citation>
    <scope>NUCLEOTIDE SEQUENCE [LARGE SCALE GENOMIC DNA]</scope>
    <source>
        <strain evidence="3 4">EM12</strain>
    </source>
</reference>
<dbReference type="InterPro" id="IPR022016">
    <property type="entry name" value="DUF3597"/>
</dbReference>
<feature type="region of interest" description="Disordered" evidence="1">
    <location>
        <begin position="17"/>
        <end position="65"/>
    </location>
</feature>
<gene>
    <name evidence="3" type="ORF">ABS772_07005</name>
</gene>
<proteinExistence type="predicted"/>
<protein>
    <submittedName>
        <fullName evidence="3">DUF3597 domain-containing protein</fullName>
    </submittedName>
</protein>
<dbReference type="SUPFAM" id="SSF158634">
    <property type="entry name" value="RPA2825-like"/>
    <property type="match status" value="1"/>
</dbReference>
<name>A0ABV1QJU5_9HYPH</name>
<evidence type="ECO:0000313" key="4">
    <source>
        <dbReference type="Proteomes" id="UP001480955"/>
    </source>
</evidence>
<sequence length="151" mass="15556">MSLIGSIVSKILHPFGSSEAQAAESSTSSSKPSETQAQPSSGGGSAPASTPTSGGTASGGAAASGGSVDVEAVLNDLAAKNPQKLNWRTSIVDLMKLLDLDSSLHARQQLADELHYTGDKNDSASMNIWLHKQVIKKLEENGGKVPADLKD</sequence>
<dbReference type="Pfam" id="PF12200">
    <property type="entry name" value="DUF3597"/>
    <property type="match status" value="1"/>
</dbReference>
<evidence type="ECO:0000259" key="2">
    <source>
        <dbReference type="Pfam" id="PF12200"/>
    </source>
</evidence>
<evidence type="ECO:0000313" key="3">
    <source>
        <dbReference type="EMBL" id="MER2249661.1"/>
    </source>
</evidence>